<dbReference type="KEGG" id="vg:65130870"/>
<evidence type="ECO:0000313" key="3">
    <source>
        <dbReference type="Proteomes" id="UP000593985"/>
    </source>
</evidence>
<name>A0A7M1RRN9_9CAUD</name>
<accession>A0A7M1RRN9</accession>
<feature type="compositionally biased region" description="Polar residues" evidence="1">
    <location>
        <begin position="179"/>
        <end position="193"/>
    </location>
</feature>
<dbReference type="Proteomes" id="UP000593985">
    <property type="component" value="Segment"/>
</dbReference>
<dbReference type="PANTHER" id="PTHR24637">
    <property type="entry name" value="COLLAGEN"/>
    <property type="match status" value="1"/>
</dbReference>
<feature type="compositionally biased region" description="Basic and acidic residues" evidence="1">
    <location>
        <begin position="442"/>
        <end position="453"/>
    </location>
</feature>
<feature type="region of interest" description="Disordered" evidence="1">
    <location>
        <begin position="442"/>
        <end position="465"/>
    </location>
</feature>
<feature type="region of interest" description="Disordered" evidence="1">
    <location>
        <begin position="179"/>
        <end position="208"/>
    </location>
</feature>
<feature type="compositionally biased region" description="Low complexity" evidence="1">
    <location>
        <begin position="454"/>
        <end position="465"/>
    </location>
</feature>
<evidence type="ECO:0000256" key="1">
    <source>
        <dbReference type="SAM" id="MobiDB-lite"/>
    </source>
</evidence>
<organism evidence="2 3">
    <name type="scientific">uncultured phage cr60_1</name>
    <dbReference type="NCBI Taxonomy" id="2772082"/>
    <lineage>
        <taxon>Viruses</taxon>
        <taxon>Duplodnaviria</taxon>
        <taxon>Heunggongvirae</taxon>
        <taxon>Uroviricota</taxon>
        <taxon>Caudoviricetes</taxon>
        <taxon>Crassvirales</taxon>
        <taxon>Suoliviridae</taxon>
        <taxon>Loutivirinae</taxon>
        <taxon>Buchavirus</taxon>
        <taxon>Buchavirus hominis</taxon>
    </lineage>
</organism>
<feature type="region of interest" description="Disordered" evidence="1">
    <location>
        <begin position="503"/>
        <end position="530"/>
    </location>
</feature>
<dbReference type="RefSeq" id="YP_010112398.1">
    <property type="nucleotide sequence ID" value="NC_055891.1"/>
</dbReference>
<dbReference type="EMBL" id="MT774398">
    <property type="protein sequence ID" value="QOR56946.1"/>
    <property type="molecule type" value="Genomic_DNA"/>
</dbReference>
<reference evidence="2 3" key="1">
    <citation type="submission" date="2020-07" db="EMBL/GenBank/DDBJ databases">
        <title>Taxonomic proposal: Crassvirales, a new order of highly abundant and diverse bacterial viruses.</title>
        <authorList>
            <person name="Shkoporov A.N."/>
            <person name="Stockdale S.R."/>
            <person name="Guerin E."/>
            <person name="Ross R.P."/>
            <person name="Hill C."/>
        </authorList>
    </citation>
    <scope>NUCLEOTIDE SEQUENCE [LARGE SCALE GENOMIC DNA]</scope>
</reference>
<sequence length="909" mass="99960">MIQIIDNFEHRSKLPNFTRDQFTTLEDMKNVRDEDIDEGHISYCISTDKHYKFNVGNVADELTGKWREFKGEKGDKGEDGKPGTSVPSNLTAFVFKSSESEPSKPVGGSWNLDTNIFTPPIGWYTTDQDMVGTIWMSWAVFQTDGSILGEWSTPIRLTGENGKDGQDGKSIEFIYKTSNRTPTSADKPSSVNVDGNVPEGWTNNPTGITEGTPYEWMCNRIKTEDVWSDWNGPTVWAKWGANGKDGDGVEYIYKRTITNVSPDRPTEVSQEDEFVPDGWTDDPTGVNEDNMYEWVCVRKYRDGFWGEFSNPALWAKWGEKGEPGKDGNDGTSVNIKGELESTTDLPESAQPGDAYVINGDLYVWDGTKWNNIGGIKGPAGDSAYVHIAFADGVETDDEGIVTIVYGFTTTGSVIGKAYIGTYADHTVADSLDPLAYKWLKNKGDKGDTGEPGKEGPQGVQGPVGPDGKTYYTWIRYAEDSNGTGISNNPDGKSYIGLAYNKETATESNDPDDYTWSKITGEDGVPGPAGEDGKTLYTWIKYADTMPTSSSSTIYDVPNESTKYIGIAVNKETASEGTDPMEYTWSLFRGADGTNGTNGKDGRDGRITYPAGIYDATVTYTATDTKAPYVLYGDTYYVMNVTTSWTGSQNEGKTPADDYEQNGEHATWIPMEKFEAVYAKLLIADNGTLGKFVFNGNYMFSQEGVNSDGDSSNNYEDFNPDSPDSGSFLPNFYVNGLTGKVVARNAYIKGAYKEQTKLVDNSSYSYVTLGGGNISVNRSVDDIMGRGTHQHISVGSGWIYDIASAEKQWSAYTVTNISDTPLLITNYFSGCFKAFCYLGDLYYGVILPSKYSSVTLTKIRVPNNTAIDFDGISNAGYVNELVLISPNQNRVVSIVDNWTVGRVTYKMLQL</sequence>
<evidence type="ECO:0000313" key="2">
    <source>
        <dbReference type="EMBL" id="QOR56946.1"/>
    </source>
</evidence>
<keyword evidence="3" id="KW-1185">Reference proteome</keyword>
<feature type="region of interest" description="Disordered" evidence="1">
    <location>
        <begin position="262"/>
        <end position="282"/>
    </location>
</feature>
<dbReference type="GeneID" id="65130870"/>
<protein>
    <submittedName>
        <fullName evidence="2">Minor structural protein</fullName>
    </submittedName>
</protein>
<proteinExistence type="predicted"/>
<dbReference type="Gene3D" id="1.20.5.320">
    <property type="entry name" value="6-Phosphogluconate Dehydrogenase, domain 3"/>
    <property type="match status" value="1"/>
</dbReference>